<dbReference type="Proteomes" id="UP000321917">
    <property type="component" value="Unassembled WGS sequence"/>
</dbReference>
<keyword evidence="1" id="KW-0812">Transmembrane</keyword>
<dbReference type="OrthoDB" id="5114860at2"/>
<evidence type="ECO:0000313" key="3">
    <source>
        <dbReference type="EMBL" id="TWX70265.1"/>
    </source>
</evidence>
<dbReference type="Proteomes" id="UP000321525">
    <property type="component" value="Unassembled WGS sequence"/>
</dbReference>
<organism evidence="3 5">
    <name type="scientific">Colwellia hornerae</name>
    <dbReference type="NCBI Taxonomy" id="89402"/>
    <lineage>
        <taxon>Bacteria</taxon>
        <taxon>Pseudomonadati</taxon>
        <taxon>Pseudomonadota</taxon>
        <taxon>Gammaproteobacteria</taxon>
        <taxon>Alteromonadales</taxon>
        <taxon>Colwelliaceae</taxon>
        <taxon>Colwellia</taxon>
    </lineage>
</organism>
<evidence type="ECO:0000313" key="5">
    <source>
        <dbReference type="Proteomes" id="UP000321917"/>
    </source>
</evidence>
<comment type="caution">
    <text evidence="3">The sequence shown here is derived from an EMBL/GenBank/DDBJ whole genome shotgun (WGS) entry which is preliminary data.</text>
</comment>
<evidence type="ECO:0000256" key="1">
    <source>
        <dbReference type="SAM" id="Phobius"/>
    </source>
</evidence>
<dbReference type="InterPro" id="IPR053824">
    <property type="entry name" value="DUF7010"/>
</dbReference>
<dbReference type="EMBL" id="VOLR01000007">
    <property type="protein sequence ID" value="TWX61012.1"/>
    <property type="molecule type" value="Genomic_DNA"/>
</dbReference>
<feature type="transmembrane region" description="Helical" evidence="1">
    <location>
        <begin position="105"/>
        <end position="122"/>
    </location>
</feature>
<accession>A0A5C6QMQ4</accession>
<feature type="transmembrane region" description="Helical" evidence="1">
    <location>
        <begin position="155"/>
        <end position="174"/>
    </location>
</feature>
<evidence type="ECO:0000313" key="4">
    <source>
        <dbReference type="Proteomes" id="UP000321525"/>
    </source>
</evidence>
<feature type="transmembrane region" description="Helical" evidence="1">
    <location>
        <begin position="129"/>
        <end position="149"/>
    </location>
</feature>
<reference evidence="3 5" key="1">
    <citation type="submission" date="2019-07" db="EMBL/GenBank/DDBJ databases">
        <title>Genomes of sea-ice associated Colwellia species.</title>
        <authorList>
            <person name="Bowman J.P."/>
        </authorList>
    </citation>
    <scope>NUCLEOTIDE SEQUENCE [LARGE SCALE GENOMIC DNA]</scope>
    <source>
        <strain evidence="2 4">ACAM 607</strain>
        <strain evidence="3 5">IC036</strain>
    </source>
</reference>
<keyword evidence="1" id="KW-0472">Membrane</keyword>
<dbReference type="AlphaFoldDB" id="A0A5C6QMQ4"/>
<dbReference type="RefSeq" id="WP_146798918.1">
    <property type="nucleotide sequence ID" value="NZ_VOLP01000008.1"/>
</dbReference>
<feature type="transmembrane region" description="Helical" evidence="1">
    <location>
        <begin position="80"/>
        <end position="99"/>
    </location>
</feature>
<gene>
    <name evidence="2" type="ORF">ESZ26_06360</name>
    <name evidence="3" type="ORF">ESZ27_03850</name>
</gene>
<dbReference type="EMBL" id="VOLQ01000005">
    <property type="protein sequence ID" value="TWX70265.1"/>
    <property type="molecule type" value="Genomic_DNA"/>
</dbReference>
<feature type="transmembrane region" description="Helical" evidence="1">
    <location>
        <begin position="12"/>
        <end position="36"/>
    </location>
</feature>
<keyword evidence="1" id="KW-1133">Transmembrane helix</keyword>
<keyword evidence="4" id="KW-1185">Reference proteome</keyword>
<dbReference type="Pfam" id="PF22765">
    <property type="entry name" value="DUF7010"/>
    <property type="match status" value="1"/>
</dbReference>
<name>A0A5C6QMQ4_9GAMM</name>
<protein>
    <submittedName>
        <fullName evidence="3">Uncharacterized protein</fullName>
    </submittedName>
</protein>
<sequence length="185" mass="20374">MKFEAAQEDMSFSYFGGGIGVLVSGLIWCIAGTVALVHSNQLSMLALFFGGMFIHPLAMLMSKYFKRPGNHHPKNPLGKLALESTIILFVGLFLAFYVAKLQVEWFYPIMLMIIGVRYLVFNTLYGLKIYWLLGSVLIFSGMLCILLSANFIIGAFIGAFIGGVTEIVFSLVIINQSKGLVLNAT</sequence>
<feature type="transmembrane region" description="Helical" evidence="1">
    <location>
        <begin position="42"/>
        <end position="60"/>
    </location>
</feature>
<proteinExistence type="predicted"/>
<evidence type="ECO:0000313" key="2">
    <source>
        <dbReference type="EMBL" id="TWX61012.1"/>
    </source>
</evidence>